<dbReference type="PANTHER" id="PTHR13847">
    <property type="entry name" value="SARCOSINE DEHYDROGENASE-RELATED"/>
    <property type="match status" value="1"/>
</dbReference>
<evidence type="ECO:0000313" key="3">
    <source>
        <dbReference type="Proteomes" id="UP000830198"/>
    </source>
</evidence>
<organism evidence="2 3">
    <name type="scientific">Chitinophaga filiformis</name>
    <name type="common">Myxococcus filiformis</name>
    <name type="synonym">Flexibacter filiformis</name>
    <dbReference type="NCBI Taxonomy" id="104663"/>
    <lineage>
        <taxon>Bacteria</taxon>
        <taxon>Pseudomonadati</taxon>
        <taxon>Bacteroidota</taxon>
        <taxon>Chitinophagia</taxon>
        <taxon>Chitinophagales</taxon>
        <taxon>Chitinophagaceae</taxon>
        <taxon>Chitinophaga</taxon>
    </lineage>
</organism>
<dbReference type="PANTHER" id="PTHR13847:SF201">
    <property type="entry name" value="PUTATIBE OXIDOREDUCTASE"/>
    <property type="match status" value="1"/>
</dbReference>
<reference evidence="2 3" key="1">
    <citation type="submission" date="2022-04" db="EMBL/GenBank/DDBJ databases">
        <title>The arsenic-methylating capacity of Chitinophaga filiformis YT5 during chitin decomposition.</title>
        <authorList>
            <person name="Chen G."/>
            <person name="Liang Y."/>
        </authorList>
    </citation>
    <scope>NUCLEOTIDE SEQUENCE [LARGE SCALE GENOMIC DNA]</scope>
    <source>
        <strain evidence="2 3">YT5</strain>
    </source>
</reference>
<name>A0ABY4I6Y2_CHIFI</name>
<dbReference type="SUPFAM" id="SSF51905">
    <property type="entry name" value="FAD/NAD(P)-binding domain"/>
    <property type="match status" value="1"/>
</dbReference>
<feature type="domain" description="FAD dependent oxidoreductase" evidence="1">
    <location>
        <begin position="30"/>
        <end position="383"/>
    </location>
</feature>
<dbReference type="InterPro" id="IPR036188">
    <property type="entry name" value="FAD/NAD-bd_sf"/>
</dbReference>
<dbReference type="RefSeq" id="WP_247813953.1">
    <property type="nucleotide sequence ID" value="NZ_CP095855.1"/>
</dbReference>
<dbReference type="InterPro" id="IPR006076">
    <property type="entry name" value="FAD-dep_OxRdtase"/>
</dbReference>
<dbReference type="EMBL" id="CP095855">
    <property type="protein sequence ID" value="UPK71840.1"/>
    <property type="molecule type" value="Genomic_DNA"/>
</dbReference>
<proteinExistence type="predicted"/>
<gene>
    <name evidence="2" type="ORF">MYF79_11155</name>
</gene>
<accession>A0ABY4I6Y2</accession>
<evidence type="ECO:0000313" key="2">
    <source>
        <dbReference type="EMBL" id="UPK71840.1"/>
    </source>
</evidence>
<dbReference type="Pfam" id="PF01266">
    <property type="entry name" value="DAO"/>
    <property type="match status" value="1"/>
</dbReference>
<sequence>MDLHAGYPYSLLKYGLPFNYPRLDHDVQTDVLIAGGGISGALAAYYLTAAGIPAVVADSRTIGLGSTCASTSLLQYEIDVPLSRLSERIGEKNATIAYRLCYEAIAVLEKICKKVGAPFFDRRDSLFLASYKKDREWLKKEYAARRALGFDVTYWDDARVKDKMGFEAPGAIYSRMAAQTDAYMLTHSLHQYNIKKGLKVYDRTAVADISHQRNGIIVHTTDGYRIKAKYLIIATGYEAARYIREPLLTLRSTYATVSESIQADDCCWYNNCLIWESKDPYLYMRPTKDKRILVGGRDEYYYNPSRRDKLIRAKGRSLQKDFNKKFPDIRFVPEFQWTGTFISTGDGLPFIGNYPAMPRTYFALGFGGNGITFAQIAAEMITAIILGKKHAVQAMFAFGRAK</sequence>
<dbReference type="PRINTS" id="PR00420">
    <property type="entry name" value="RNGMNOXGNASE"/>
</dbReference>
<dbReference type="Gene3D" id="3.50.50.60">
    <property type="entry name" value="FAD/NAD(P)-binding domain"/>
    <property type="match status" value="1"/>
</dbReference>
<dbReference type="Proteomes" id="UP000830198">
    <property type="component" value="Chromosome"/>
</dbReference>
<keyword evidence="3" id="KW-1185">Reference proteome</keyword>
<evidence type="ECO:0000259" key="1">
    <source>
        <dbReference type="Pfam" id="PF01266"/>
    </source>
</evidence>
<protein>
    <submittedName>
        <fullName evidence="2">FAD-binding oxidoreductase</fullName>
    </submittedName>
</protein>
<dbReference type="Gene3D" id="3.30.9.10">
    <property type="entry name" value="D-Amino Acid Oxidase, subunit A, domain 2"/>
    <property type="match status" value="1"/>
</dbReference>